<dbReference type="InterPro" id="IPR039429">
    <property type="entry name" value="SHMT-like_dom"/>
</dbReference>
<dbReference type="SUPFAM" id="SSF53383">
    <property type="entry name" value="PLP-dependent transferases"/>
    <property type="match status" value="1"/>
</dbReference>
<evidence type="ECO:0000256" key="4">
    <source>
        <dbReference type="ARBA" id="ARBA00022679"/>
    </source>
</evidence>
<dbReference type="PROSITE" id="PS00096">
    <property type="entry name" value="SHMT"/>
    <property type="match status" value="1"/>
</dbReference>
<dbReference type="PANTHER" id="PTHR11680:SF35">
    <property type="entry name" value="SERINE HYDROXYMETHYLTRANSFERASE 1"/>
    <property type="match status" value="1"/>
</dbReference>
<evidence type="ECO:0000259" key="8">
    <source>
        <dbReference type="Pfam" id="PF00464"/>
    </source>
</evidence>
<dbReference type="NCBIfam" id="NF010094">
    <property type="entry name" value="PRK13580.1"/>
    <property type="match status" value="1"/>
</dbReference>
<dbReference type="InterPro" id="IPR001085">
    <property type="entry name" value="Ser_HO-MeTrfase"/>
</dbReference>
<comment type="caution">
    <text evidence="9">The sequence shown here is derived from an EMBL/GenBank/DDBJ whole genome shotgun (WGS) entry which is preliminary data.</text>
</comment>
<dbReference type="InterPro" id="IPR049943">
    <property type="entry name" value="Ser_HO-MeTrfase-like"/>
</dbReference>
<evidence type="ECO:0000313" key="10">
    <source>
        <dbReference type="Proteomes" id="UP000621500"/>
    </source>
</evidence>
<proteinExistence type="inferred from homology"/>
<keyword evidence="6" id="KW-0963">Cytoplasm</keyword>
<evidence type="ECO:0000256" key="5">
    <source>
        <dbReference type="ARBA" id="ARBA00022898"/>
    </source>
</evidence>
<gene>
    <name evidence="9" type="primary">glyA_1</name>
    <name evidence="6" type="synonym">glyA</name>
    <name evidence="9" type="ORF">Pma05_18470</name>
</gene>
<feature type="site" description="Plays an important role in substrate specificity" evidence="6">
    <location>
        <position position="306"/>
    </location>
</feature>
<name>A0ABQ4EKJ0_9ACTN</name>
<organism evidence="9 10">
    <name type="scientific">Plantactinospora mayteni</name>
    <dbReference type="NCBI Taxonomy" id="566021"/>
    <lineage>
        <taxon>Bacteria</taxon>
        <taxon>Bacillati</taxon>
        <taxon>Actinomycetota</taxon>
        <taxon>Actinomycetes</taxon>
        <taxon>Micromonosporales</taxon>
        <taxon>Micromonosporaceae</taxon>
        <taxon>Plantactinospora</taxon>
    </lineage>
</organism>
<dbReference type="Proteomes" id="UP000621500">
    <property type="component" value="Unassembled WGS sequence"/>
</dbReference>
<accession>A0ABQ4EKJ0</accession>
<dbReference type="NCBIfam" id="NF000586">
    <property type="entry name" value="PRK00011.1"/>
    <property type="match status" value="1"/>
</dbReference>
<dbReference type="PANTHER" id="PTHR11680">
    <property type="entry name" value="SERINE HYDROXYMETHYLTRANSFERASE"/>
    <property type="match status" value="1"/>
</dbReference>
<dbReference type="EC" id="2.1.2.1" evidence="6"/>
<dbReference type="HAMAP" id="MF_00051">
    <property type="entry name" value="SHMT"/>
    <property type="match status" value="1"/>
</dbReference>
<keyword evidence="6" id="KW-0028">Amino-acid biosynthesis</keyword>
<feature type="binding site" evidence="6">
    <location>
        <position position="195"/>
    </location>
    <ligand>
        <name>(6S)-5,6,7,8-tetrahydrofolate</name>
        <dbReference type="ChEBI" id="CHEBI:57453"/>
    </ligand>
</feature>
<comment type="similarity">
    <text evidence="2 6">Belongs to the SHMT family.</text>
</comment>
<dbReference type="CDD" id="cd00378">
    <property type="entry name" value="SHMT"/>
    <property type="match status" value="1"/>
</dbReference>
<dbReference type="Pfam" id="PF00464">
    <property type="entry name" value="SHMT"/>
    <property type="match status" value="2"/>
</dbReference>
<dbReference type="Gene3D" id="3.90.1150.10">
    <property type="entry name" value="Aspartate Aminotransferase, domain 1"/>
    <property type="match status" value="2"/>
</dbReference>
<dbReference type="InterPro" id="IPR015424">
    <property type="entry name" value="PyrdxlP-dep_Trfase"/>
</dbReference>
<keyword evidence="3 6" id="KW-0554">One-carbon metabolism</keyword>
<comment type="pathway">
    <text evidence="6">One-carbon metabolism; tetrahydrofolate interconversion.</text>
</comment>
<keyword evidence="5 6" id="KW-0663">Pyridoxal phosphate</keyword>
<dbReference type="InterPro" id="IPR019798">
    <property type="entry name" value="Ser_HO-MeTrfase_PLP_BS"/>
</dbReference>
<dbReference type="Gene3D" id="3.40.640.10">
    <property type="entry name" value="Type I PLP-dependent aspartate aminotransferase-like (Major domain)"/>
    <property type="match status" value="2"/>
</dbReference>
<feature type="compositionally biased region" description="Low complexity" evidence="7">
    <location>
        <begin position="9"/>
        <end position="31"/>
    </location>
</feature>
<comment type="cofactor">
    <cofactor evidence="1 6">
        <name>pyridoxal 5'-phosphate</name>
        <dbReference type="ChEBI" id="CHEBI:597326"/>
    </cofactor>
</comment>
<feature type="binding site" evidence="6">
    <location>
        <begin position="199"/>
        <end position="201"/>
    </location>
    <ligand>
        <name>(6S)-5,6,7,8-tetrahydrofolate</name>
        <dbReference type="ChEBI" id="CHEBI:57453"/>
    </ligand>
</feature>
<feature type="domain" description="Serine hydroxymethyltransferase-like" evidence="8">
    <location>
        <begin position="53"/>
        <end position="154"/>
    </location>
</feature>
<comment type="catalytic activity">
    <reaction evidence="6">
        <text>(6R)-5,10-methylene-5,6,7,8-tetrahydrofolate + glycine + H2O = (6S)-5,6,7,8-tetrahydrofolate + L-serine</text>
        <dbReference type="Rhea" id="RHEA:15481"/>
        <dbReference type="ChEBI" id="CHEBI:15377"/>
        <dbReference type="ChEBI" id="CHEBI:15636"/>
        <dbReference type="ChEBI" id="CHEBI:33384"/>
        <dbReference type="ChEBI" id="CHEBI:57305"/>
        <dbReference type="ChEBI" id="CHEBI:57453"/>
        <dbReference type="EC" id="2.1.2.1"/>
    </reaction>
</comment>
<comment type="pathway">
    <text evidence="6">Amino-acid biosynthesis; glycine biosynthesis; glycine from L-serine: step 1/1.</text>
</comment>
<evidence type="ECO:0000313" key="9">
    <source>
        <dbReference type="EMBL" id="GIG95274.1"/>
    </source>
</evidence>
<dbReference type="EMBL" id="BONX01000009">
    <property type="protein sequence ID" value="GIG95274.1"/>
    <property type="molecule type" value="Genomic_DNA"/>
</dbReference>
<dbReference type="InterPro" id="IPR015421">
    <property type="entry name" value="PyrdxlP-dep_Trfase_major"/>
</dbReference>
<protein>
    <recommendedName>
        <fullName evidence="6">Serine hydroxymethyltransferase</fullName>
        <shortName evidence="6">SHMT</shortName>
        <shortName evidence="6">Serine methylase</shortName>
        <ecNumber evidence="6">2.1.2.1</ecNumber>
    </recommendedName>
</protein>
<keyword evidence="4 6" id="KW-0808">Transferase</keyword>
<keyword evidence="10" id="KW-1185">Reference proteome</keyword>
<feature type="modified residue" description="N6-(pyridoxal phosphate)lysine" evidence="6">
    <location>
        <position position="307"/>
    </location>
</feature>
<comment type="subcellular location">
    <subcellularLocation>
        <location evidence="6">Cytoplasm</location>
    </subcellularLocation>
</comment>
<evidence type="ECO:0000256" key="1">
    <source>
        <dbReference type="ARBA" id="ARBA00001933"/>
    </source>
</evidence>
<dbReference type="RefSeq" id="WP_239312024.1">
    <property type="nucleotide sequence ID" value="NZ_BAAAZQ010000019.1"/>
</dbReference>
<dbReference type="PIRSF" id="PIRSF000412">
    <property type="entry name" value="SHMT"/>
    <property type="match status" value="1"/>
</dbReference>
<comment type="subunit">
    <text evidence="6">Homodimer.</text>
</comment>
<feature type="domain" description="Serine hydroxymethyltransferase-like" evidence="8">
    <location>
        <begin position="187"/>
        <end position="458"/>
    </location>
</feature>
<evidence type="ECO:0000256" key="3">
    <source>
        <dbReference type="ARBA" id="ARBA00022563"/>
    </source>
</evidence>
<feature type="region of interest" description="Disordered" evidence="7">
    <location>
        <begin position="1"/>
        <end position="38"/>
    </location>
</feature>
<evidence type="ECO:0000256" key="6">
    <source>
        <dbReference type="HAMAP-Rule" id="MF_00051"/>
    </source>
</evidence>
<dbReference type="InterPro" id="IPR015422">
    <property type="entry name" value="PyrdxlP-dep_Trfase_small"/>
</dbReference>
<comment type="function">
    <text evidence="6">Catalyzes the reversible interconversion of serine and glycine with tetrahydrofolate (THF) serving as the one-carbon carrier. This reaction serves as the major source of one-carbon groups required for the biosynthesis of purines, thymidylate, methionine, and other important biomolecules. Also exhibits THF-independent aldolase activity toward beta-hydroxyamino acids, producing glycine and aldehydes, via a retro-aldol mechanism.</text>
</comment>
<evidence type="ECO:0000256" key="7">
    <source>
        <dbReference type="SAM" id="MobiDB-lite"/>
    </source>
</evidence>
<sequence length="512" mass="54311">MANQVSPLGTTAAMTTTTAKTGTAAKATPATESAKTGSTESVAFRAALDVVRAVEPRIADAIGAELADQRESLKLIASENYASPAVLLAMGNWLSDKYAEGTVGRRFYAGCRNVDTVESIAAEHARELFGAAHAYVQPHSGIDANLVAFWAVLADRVESPALRRAGVRQVNELTDQDWAVLRRELGDQRMLGMSLDAGGHLTHGFRPNISGKMFDQRSYGTDPETGLLDYDEVRRIAREFRPLILMAGYSAYPRRVNFRLMREIADEVGATLLVDMAHFAGLVAGKVFAGDFDPVPYAQIVTTTTHKSLRGPRGGMVLCGPELADQVDRGCPMVLGGPLPHVMAGKAVALAEARRPEFAAYAGRVVENAVALAEGLSRRGARLVTGGTDNHLLLVDVSGYGLTGRQAEAALLDAGIVTNRNSVPRDPNGAWYTSGVRLGTPALTTRGLGVAEMDDVAGLLHTVLSAIRPGVGPDGAPSKARYVLDRAVAERVAGQAADLLADYPLYPVVDLG</sequence>
<comment type="caution">
    <text evidence="6">Lacks conserved residue(s) required for the propagation of feature annotation.</text>
</comment>
<evidence type="ECO:0000256" key="2">
    <source>
        <dbReference type="ARBA" id="ARBA00006376"/>
    </source>
</evidence>
<reference evidence="9 10" key="1">
    <citation type="submission" date="2021-01" db="EMBL/GenBank/DDBJ databases">
        <title>Whole genome shotgun sequence of Plantactinospora mayteni NBRC 109088.</title>
        <authorList>
            <person name="Komaki H."/>
            <person name="Tamura T."/>
        </authorList>
    </citation>
    <scope>NUCLEOTIDE SEQUENCE [LARGE SCALE GENOMIC DNA]</scope>
    <source>
        <strain evidence="9 10">NBRC 109088</strain>
    </source>
</reference>